<feature type="active site" description="Nucleophile" evidence="1">
    <location>
        <position position="90"/>
    </location>
</feature>
<dbReference type="RefSeq" id="WP_067552777.1">
    <property type="nucleotide sequence ID" value="NZ_CP016895.1"/>
</dbReference>
<dbReference type="EMBL" id="CP016895">
    <property type="protein sequence ID" value="AOA57537.1"/>
    <property type="molecule type" value="Genomic_DNA"/>
</dbReference>
<evidence type="ECO:0000313" key="4">
    <source>
        <dbReference type="EMBL" id="AOA57537.1"/>
    </source>
</evidence>
<dbReference type="Pfam" id="PF12146">
    <property type="entry name" value="Hydrolase_4"/>
    <property type="match status" value="1"/>
</dbReference>
<protein>
    <submittedName>
        <fullName evidence="4">Alpha/beta hydrolase</fullName>
    </submittedName>
</protein>
<keyword evidence="4" id="KW-0378">Hydrolase</keyword>
<gene>
    <name evidence="4" type="ORF">BFG52_03660</name>
</gene>
<evidence type="ECO:0000256" key="1">
    <source>
        <dbReference type="PIRSR" id="PIRSR017388-1"/>
    </source>
</evidence>
<dbReference type="Proteomes" id="UP000093391">
    <property type="component" value="Chromosome"/>
</dbReference>
<dbReference type="STRING" id="1789224.BFG52_03660"/>
<dbReference type="AlphaFoldDB" id="A0A1B2LX74"/>
<feature type="active site" description="Charge relay system" evidence="1">
    <location>
        <position position="216"/>
    </location>
</feature>
<evidence type="ECO:0000256" key="2">
    <source>
        <dbReference type="PIRSR" id="PIRSR017388-3"/>
    </source>
</evidence>
<sequence length="286" mass="32459">MNNEHAFFLPGCRTGILLIHGLTGTPNEMRGVARNFHQAGYSVYGVQLAGHCGTVQDLVKTQWQDWYASVQHGVAQLKQHVDEVFIVGLSMGALLALAYASQHKVAGVICYSPTFQYDGWSIPTWSKYLGPLLLPPIHYLKLFSNRTFDEAEPYGIKNENLRARIVHAMHHEDSAEAGLPGNPWRSVYQLQRLAKYVKNNLYKITAPTLCLHAYHDDIAARKNSQIIFNHVQGPKKLVWLYNSYHMVTIDNDRKQVIQESLDFIQRYAHSIPSPQQHDVLAENPTE</sequence>
<dbReference type="OrthoDB" id="8476759at2"/>
<organism evidence="4 5">
    <name type="scientific">Acinetobacter larvae</name>
    <dbReference type="NCBI Taxonomy" id="1789224"/>
    <lineage>
        <taxon>Bacteria</taxon>
        <taxon>Pseudomonadati</taxon>
        <taxon>Pseudomonadota</taxon>
        <taxon>Gammaproteobacteria</taxon>
        <taxon>Moraxellales</taxon>
        <taxon>Moraxellaceae</taxon>
        <taxon>Acinetobacter</taxon>
    </lineage>
</organism>
<reference evidence="4 5" key="1">
    <citation type="submission" date="2016-08" db="EMBL/GenBank/DDBJ databases">
        <authorList>
            <person name="Seilhamer J.J."/>
        </authorList>
    </citation>
    <scope>NUCLEOTIDE SEQUENCE [LARGE SCALE GENOMIC DNA]</scope>
    <source>
        <strain evidence="4 5">BRTC-1</strain>
    </source>
</reference>
<dbReference type="GO" id="GO:0052689">
    <property type="term" value="F:carboxylic ester hydrolase activity"/>
    <property type="evidence" value="ECO:0007669"/>
    <property type="project" value="InterPro"/>
</dbReference>
<proteinExistence type="predicted"/>
<accession>A0A1B2LX74</accession>
<dbReference type="InterPro" id="IPR029058">
    <property type="entry name" value="AB_hydrolase_fold"/>
</dbReference>
<keyword evidence="5" id="KW-1185">Reference proteome</keyword>
<evidence type="ECO:0000313" key="5">
    <source>
        <dbReference type="Proteomes" id="UP000093391"/>
    </source>
</evidence>
<feature type="site" description="Important for substrate specificity" evidence="2">
    <location>
        <position position="156"/>
    </location>
</feature>
<dbReference type="PIRSF" id="PIRSF017388">
    <property type="entry name" value="Esterase_lipase"/>
    <property type="match status" value="1"/>
</dbReference>
<feature type="domain" description="Serine aminopeptidase S33" evidence="3">
    <location>
        <begin position="16"/>
        <end position="251"/>
    </location>
</feature>
<dbReference type="InterPro" id="IPR012354">
    <property type="entry name" value="Esterase_lipase"/>
</dbReference>
<feature type="active site" description="Charge relay system" evidence="1">
    <location>
        <position position="245"/>
    </location>
</feature>
<dbReference type="SUPFAM" id="SSF53474">
    <property type="entry name" value="alpha/beta-Hydrolases"/>
    <property type="match status" value="1"/>
</dbReference>
<dbReference type="PANTHER" id="PTHR11614">
    <property type="entry name" value="PHOSPHOLIPASE-RELATED"/>
    <property type="match status" value="1"/>
</dbReference>
<dbReference type="InterPro" id="IPR022742">
    <property type="entry name" value="Hydrolase_4"/>
</dbReference>
<dbReference type="InterPro" id="IPR051044">
    <property type="entry name" value="MAG_DAG_Lipase"/>
</dbReference>
<name>A0A1B2LX74_9GAMM</name>
<dbReference type="Gene3D" id="3.40.50.1820">
    <property type="entry name" value="alpha/beta hydrolase"/>
    <property type="match status" value="1"/>
</dbReference>
<dbReference type="KEGG" id="ala:BFG52_03660"/>
<evidence type="ECO:0000259" key="3">
    <source>
        <dbReference type="Pfam" id="PF12146"/>
    </source>
</evidence>